<dbReference type="RefSeq" id="WP_221857708.1">
    <property type="nucleotide sequence ID" value="NZ_BAAAYV010000002.1"/>
</dbReference>
<evidence type="ECO:0008006" key="5">
    <source>
        <dbReference type="Google" id="ProtNLM"/>
    </source>
</evidence>
<comment type="caution">
    <text evidence="3">The sequence shown here is derived from an EMBL/GenBank/DDBJ whole genome shotgun (WGS) entry which is preliminary data.</text>
</comment>
<feature type="region of interest" description="Disordered" evidence="1">
    <location>
        <begin position="66"/>
        <end position="113"/>
    </location>
</feature>
<sequence length="113" mass="11586">MAAGGRGSAKERAAREVRERARLYEARVQHHQSQARRRRRDNIVATSVAGALVAAAIGAQALFYGVGPGAASDAPAPAETPATSESPAPAETPGETVSPEPTSTPSPTVTPDD</sequence>
<feature type="compositionally biased region" description="Low complexity" evidence="1">
    <location>
        <begin position="70"/>
        <end position="113"/>
    </location>
</feature>
<dbReference type="EMBL" id="BAAAYV010000002">
    <property type="protein sequence ID" value="GAA3645333.1"/>
    <property type="molecule type" value="Genomic_DNA"/>
</dbReference>
<feature type="transmembrane region" description="Helical" evidence="2">
    <location>
        <begin position="43"/>
        <end position="63"/>
    </location>
</feature>
<organism evidence="3 4">
    <name type="scientific">Microbacterium marinilacus</name>
    <dbReference type="NCBI Taxonomy" id="415209"/>
    <lineage>
        <taxon>Bacteria</taxon>
        <taxon>Bacillati</taxon>
        <taxon>Actinomycetota</taxon>
        <taxon>Actinomycetes</taxon>
        <taxon>Micrococcales</taxon>
        <taxon>Microbacteriaceae</taxon>
        <taxon>Microbacterium</taxon>
    </lineage>
</organism>
<evidence type="ECO:0000256" key="2">
    <source>
        <dbReference type="SAM" id="Phobius"/>
    </source>
</evidence>
<protein>
    <recommendedName>
        <fullName evidence="5">Dioxygenase</fullName>
    </recommendedName>
</protein>
<reference evidence="4" key="1">
    <citation type="journal article" date="2019" name="Int. J. Syst. Evol. Microbiol.">
        <title>The Global Catalogue of Microorganisms (GCM) 10K type strain sequencing project: providing services to taxonomists for standard genome sequencing and annotation.</title>
        <authorList>
            <consortium name="The Broad Institute Genomics Platform"/>
            <consortium name="The Broad Institute Genome Sequencing Center for Infectious Disease"/>
            <person name="Wu L."/>
            <person name="Ma J."/>
        </authorList>
    </citation>
    <scope>NUCLEOTIDE SEQUENCE [LARGE SCALE GENOMIC DNA]</scope>
    <source>
        <strain evidence="4">JCM 16546</strain>
    </source>
</reference>
<evidence type="ECO:0000313" key="3">
    <source>
        <dbReference type="EMBL" id="GAA3645333.1"/>
    </source>
</evidence>
<accession>A0ABP7B0M1</accession>
<keyword evidence="2" id="KW-1133">Transmembrane helix</keyword>
<gene>
    <name evidence="3" type="ORF">GCM10022202_00700</name>
</gene>
<evidence type="ECO:0000256" key="1">
    <source>
        <dbReference type="SAM" id="MobiDB-lite"/>
    </source>
</evidence>
<keyword evidence="2" id="KW-0472">Membrane</keyword>
<name>A0ABP7B0M1_9MICO</name>
<keyword evidence="4" id="KW-1185">Reference proteome</keyword>
<proteinExistence type="predicted"/>
<evidence type="ECO:0000313" key="4">
    <source>
        <dbReference type="Proteomes" id="UP001410795"/>
    </source>
</evidence>
<dbReference type="Proteomes" id="UP001410795">
    <property type="component" value="Unassembled WGS sequence"/>
</dbReference>
<keyword evidence="2" id="KW-0812">Transmembrane</keyword>